<dbReference type="PROSITE" id="PS51186">
    <property type="entry name" value="GNAT"/>
    <property type="match status" value="1"/>
</dbReference>
<sequence length="282" mass="30239">MLEPVTDPAAWRPKVVACLRSGLAATGDYLPAEIEQMVSAEVPDPLPADSQVCRVPGSGGWVWWGARPHGAVLGALDMPPEAVESAVAALPRPLSYRRLRGDALTSWVHDALCGELVSTNMTLEVSSSAASSGGVALRPMTAERYAEWSAGMIEHYAGSIFGTGRYPNRAAAQADAQRQTADLLPDGVATEGMLLWTAHEGEQEVGVLWIQQRPARGFIYDIEVNASLRGGGYGTQMLRLGAAEMAARGVNLLSLNVFGTNPRARALYEREGYAVIQEFFRA</sequence>
<gene>
    <name evidence="2" type="ORF">G9U51_13320</name>
</gene>
<evidence type="ECO:0000313" key="2">
    <source>
        <dbReference type="EMBL" id="NHN56757.1"/>
    </source>
</evidence>
<dbReference type="Pfam" id="PF00583">
    <property type="entry name" value="Acetyltransf_1"/>
    <property type="match status" value="1"/>
</dbReference>
<dbReference type="Proteomes" id="UP000744769">
    <property type="component" value="Unassembled WGS sequence"/>
</dbReference>
<feature type="domain" description="N-acetyltransferase" evidence="1">
    <location>
        <begin position="135"/>
        <end position="282"/>
    </location>
</feature>
<dbReference type="GO" id="GO:0016747">
    <property type="term" value="F:acyltransferase activity, transferring groups other than amino-acyl groups"/>
    <property type="evidence" value="ECO:0007669"/>
    <property type="project" value="InterPro"/>
</dbReference>
<organism evidence="2 3">
    <name type="scientific">Metallococcus carri</name>
    <dbReference type="NCBI Taxonomy" id="1656884"/>
    <lineage>
        <taxon>Bacteria</taxon>
        <taxon>Bacillati</taxon>
        <taxon>Actinomycetota</taxon>
        <taxon>Actinomycetes</taxon>
        <taxon>Micrococcales</taxon>
        <taxon>Dermacoccaceae</taxon>
        <taxon>Metallococcus</taxon>
    </lineage>
</organism>
<evidence type="ECO:0000313" key="3">
    <source>
        <dbReference type="Proteomes" id="UP000744769"/>
    </source>
</evidence>
<proteinExistence type="predicted"/>
<accession>A0A967B722</accession>
<dbReference type="AlphaFoldDB" id="A0A967B722"/>
<comment type="caution">
    <text evidence="2">The sequence shown here is derived from an EMBL/GenBank/DDBJ whole genome shotgun (WGS) entry which is preliminary data.</text>
</comment>
<dbReference type="EMBL" id="JAAOIV010000010">
    <property type="protein sequence ID" value="NHN56757.1"/>
    <property type="molecule type" value="Genomic_DNA"/>
</dbReference>
<keyword evidence="3" id="KW-1185">Reference proteome</keyword>
<dbReference type="SUPFAM" id="SSF55729">
    <property type="entry name" value="Acyl-CoA N-acyltransferases (Nat)"/>
    <property type="match status" value="1"/>
</dbReference>
<dbReference type="InterPro" id="IPR000182">
    <property type="entry name" value="GNAT_dom"/>
</dbReference>
<dbReference type="RefSeq" id="WP_166197421.1">
    <property type="nucleotide sequence ID" value="NZ_JAAOIV010000010.1"/>
</dbReference>
<protein>
    <submittedName>
        <fullName evidence="2">GNAT family N-acetyltransferase</fullName>
    </submittedName>
</protein>
<reference evidence="2" key="1">
    <citation type="submission" date="2020-03" db="EMBL/GenBank/DDBJ databases">
        <title>Draft sequencing of Calidifontibacter sp. DB0510.</title>
        <authorList>
            <person name="Kim D.-U."/>
        </authorList>
    </citation>
    <scope>NUCLEOTIDE SEQUENCE</scope>
    <source>
        <strain evidence="2">DB0510</strain>
    </source>
</reference>
<dbReference type="InterPro" id="IPR016181">
    <property type="entry name" value="Acyl_CoA_acyltransferase"/>
</dbReference>
<name>A0A967B722_9MICO</name>
<dbReference type="Gene3D" id="3.40.630.30">
    <property type="match status" value="1"/>
</dbReference>
<evidence type="ECO:0000259" key="1">
    <source>
        <dbReference type="PROSITE" id="PS51186"/>
    </source>
</evidence>